<dbReference type="EnsemblMetazoa" id="ASIC010234-RA">
    <property type="protein sequence ID" value="ASIC010234-PA"/>
    <property type="gene ID" value="ASIC010234"/>
</dbReference>
<evidence type="ECO:0000313" key="3">
    <source>
        <dbReference type="EnsemblMetazoa" id="ASIC010234-PA"/>
    </source>
</evidence>
<evidence type="ECO:0000313" key="4">
    <source>
        <dbReference type="Proteomes" id="UP000030765"/>
    </source>
</evidence>
<keyword evidence="1" id="KW-0732">Signal</keyword>
<reference evidence="2 4" key="1">
    <citation type="journal article" date="2014" name="BMC Genomics">
        <title>Genome sequence of Anopheles sinensis provides insight into genetics basis of mosquito competence for malaria parasites.</title>
        <authorList>
            <person name="Zhou D."/>
            <person name="Zhang D."/>
            <person name="Ding G."/>
            <person name="Shi L."/>
            <person name="Hou Q."/>
            <person name="Ye Y."/>
            <person name="Xu Y."/>
            <person name="Zhou H."/>
            <person name="Xiong C."/>
            <person name="Li S."/>
            <person name="Yu J."/>
            <person name="Hong S."/>
            <person name="Yu X."/>
            <person name="Zou P."/>
            <person name="Chen C."/>
            <person name="Chang X."/>
            <person name="Wang W."/>
            <person name="Lv Y."/>
            <person name="Sun Y."/>
            <person name="Ma L."/>
            <person name="Shen B."/>
            <person name="Zhu C."/>
        </authorList>
    </citation>
    <scope>NUCLEOTIDE SEQUENCE [LARGE SCALE GENOMIC DNA]</scope>
</reference>
<reference evidence="3" key="2">
    <citation type="submission" date="2020-05" db="UniProtKB">
        <authorList>
            <consortium name="EnsemblMetazoa"/>
        </authorList>
    </citation>
    <scope>IDENTIFICATION</scope>
</reference>
<keyword evidence="4" id="KW-1185">Reference proteome</keyword>
<dbReference type="EMBL" id="KE525195">
    <property type="protein sequence ID" value="KFB42499.1"/>
    <property type="molecule type" value="Genomic_DNA"/>
</dbReference>
<feature type="chain" id="PRO_5010759918" evidence="1">
    <location>
        <begin position="21"/>
        <end position="367"/>
    </location>
</feature>
<dbReference type="EMBL" id="ATLV01017829">
    <property type="status" value="NOT_ANNOTATED_CDS"/>
    <property type="molecule type" value="Genomic_DNA"/>
</dbReference>
<gene>
    <name evidence="2" type="ORF">ZHAS_00010234</name>
</gene>
<dbReference type="VEuPathDB" id="VectorBase:ASIS004639"/>
<proteinExistence type="predicted"/>
<evidence type="ECO:0000313" key="2">
    <source>
        <dbReference type="EMBL" id="KFB42499.1"/>
    </source>
</evidence>
<feature type="signal peptide" evidence="1">
    <location>
        <begin position="1"/>
        <end position="20"/>
    </location>
</feature>
<name>A0A084VX05_ANOSI</name>
<organism evidence="2">
    <name type="scientific">Anopheles sinensis</name>
    <name type="common">Mosquito</name>
    <dbReference type="NCBI Taxonomy" id="74873"/>
    <lineage>
        <taxon>Eukaryota</taxon>
        <taxon>Metazoa</taxon>
        <taxon>Ecdysozoa</taxon>
        <taxon>Arthropoda</taxon>
        <taxon>Hexapoda</taxon>
        <taxon>Insecta</taxon>
        <taxon>Pterygota</taxon>
        <taxon>Neoptera</taxon>
        <taxon>Endopterygota</taxon>
        <taxon>Diptera</taxon>
        <taxon>Nematocera</taxon>
        <taxon>Culicoidea</taxon>
        <taxon>Culicidae</taxon>
        <taxon>Anophelinae</taxon>
        <taxon>Anopheles</taxon>
    </lineage>
</organism>
<protein>
    <submittedName>
        <fullName evidence="2 3">GSG1b salivary protein</fullName>
    </submittedName>
</protein>
<dbReference type="OMA" id="NEYYAPM"/>
<accession>A0A084VX05</accession>
<dbReference type="OrthoDB" id="7734137at2759"/>
<dbReference type="Proteomes" id="UP000030765">
    <property type="component" value="Unassembled WGS sequence"/>
</dbReference>
<dbReference type="VEuPathDB" id="VectorBase:ASIC010234"/>
<sequence length="367" mass="41971">MRFTAACLLLALLLATRVEASLRNNFAPQPSTFCQAPGENAVLPSDFHAACKRHSEGERDKLTHAYEVLLKHVAGLMSETDPVNTVVKSFLNALGSRRLTLANGPNEELRKSTMVAAIESGRSAEAMTLYLETRGWEDWRSVVDRIFANPRRHRQHIENLIAFIGMLPAREEQLDYLHHLRGPLVTHQYHEGYLGALFASGARRLVFADDGKTVRNQTDERLLWTTMVDASAGYFKRIFLSGSNLFELVLLDRDFPDAFTMLLPTVVNVTKDDLRYLDAWKMVEVPCEMHRSVSKLMMFEGMILMLQRHFTWDNQNHIHARFLAKRFKDCLPKFGKDAESQKLIKSTKELFGKFANRVTYETLIKPK</sequence>
<evidence type="ECO:0000256" key="1">
    <source>
        <dbReference type="SAM" id="SignalP"/>
    </source>
</evidence>
<dbReference type="AlphaFoldDB" id="A0A084VX05"/>